<dbReference type="SUPFAM" id="SSF82171">
    <property type="entry name" value="DPP6 N-terminal domain-like"/>
    <property type="match status" value="1"/>
</dbReference>
<dbReference type="Pfam" id="PF00691">
    <property type="entry name" value="OmpA"/>
    <property type="match status" value="1"/>
</dbReference>
<dbReference type="PANTHER" id="PTHR30329:SF21">
    <property type="entry name" value="LIPOPROTEIN YIAD-RELATED"/>
    <property type="match status" value="1"/>
</dbReference>
<dbReference type="SUPFAM" id="SSF48452">
    <property type="entry name" value="TPR-like"/>
    <property type="match status" value="1"/>
</dbReference>
<dbReference type="PRINTS" id="PR01021">
    <property type="entry name" value="OMPADOMAIN"/>
</dbReference>
<accession>A0A4Q1D3I2</accession>
<reference evidence="7 8" key="1">
    <citation type="submission" date="2019-01" db="EMBL/GenBank/DDBJ databases">
        <title>Filimonas sp. strain TTM-71.</title>
        <authorList>
            <person name="Chen W.-M."/>
        </authorList>
    </citation>
    <scope>NUCLEOTIDE SEQUENCE [LARGE SCALE GENOMIC DNA]</scope>
    <source>
        <strain evidence="7 8">TTM-71</strain>
    </source>
</reference>
<dbReference type="InterPro" id="IPR050330">
    <property type="entry name" value="Bact_OuterMem_StrucFunc"/>
</dbReference>
<dbReference type="InterPro" id="IPR036737">
    <property type="entry name" value="OmpA-like_sf"/>
</dbReference>
<evidence type="ECO:0000256" key="2">
    <source>
        <dbReference type="ARBA" id="ARBA00023136"/>
    </source>
</evidence>
<feature type="region of interest" description="Disordered" evidence="5">
    <location>
        <begin position="557"/>
        <end position="581"/>
    </location>
</feature>
<keyword evidence="3" id="KW-0998">Cell outer membrane</keyword>
<keyword evidence="7" id="KW-0282">Flagellum</keyword>
<dbReference type="AlphaFoldDB" id="A0A4Q1D3I2"/>
<evidence type="ECO:0000259" key="6">
    <source>
        <dbReference type="PROSITE" id="PS51123"/>
    </source>
</evidence>
<keyword evidence="7" id="KW-0969">Cilium</keyword>
<evidence type="ECO:0000256" key="4">
    <source>
        <dbReference type="PROSITE-ProRule" id="PRU00473"/>
    </source>
</evidence>
<keyword evidence="8" id="KW-1185">Reference proteome</keyword>
<evidence type="ECO:0000256" key="3">
    <source>
        <dbReference type="ARBA" id="ARBA00023237"/>
    </source>
</evidence>
<evidence type="ECO:0000313" key="7">
    <source>
        <dbReference type="EMBL" id="RXK82935.1"/>
    </source>
</evidence>
<dbReference type="EMBL" id="SDHZ01000002">
    <property type="protein sequence ID" value="RXK82935.1"/>
    <property type="molecule type" value="Genomic_DNA"/>
</dbReference>
<dbReference type="InterPro" id="IPR006665">
    <property type="entry name" value="OmpA-like"/>
</dbReference>
<comment type="caution">
    <text evidence="7">The sequence shown here is derived from an EMBL/GenBank/DDBJ whole genome shotgun (WGS) entry which is preliminary data.</text>
</comment>
<sequence length="591" mass="65015">MKKLYIIAGIFCITATAAKSQFVYDYLKAGDNYFASADYASAANYYEKYLGNSSKTDKEEYAPYKPQSIEKKKLSVKSGREKALWQLAESYRQLNYPSKAAAAYQQLLSINTTDYPLLQFHLAAQLRALEKYAEAEAAFSAFLTSYTREDNYKKAAEREIANLKFIQKELAKPGLQYFEVIKGQGAMSSTGANYAPVWLDSATLMFTSTRPVDSLKKSSFSNQLFLLQYSQGAVAPAVTTELKAARGMEQGAASVSADGNTIYLTRWKAAGNKEAMILKAVKQDGKWSDPKPLPAIINTAGYSAQQPFVTSDNKYLFFSSNKPGGHGGFDIWYIAIDQLEKEQEPLNAGNIINSAGDEQAPYYDTDSSRLFFASNGRVGMGGFDLFSAGGEAGSFNSPVNLGYPINSVKDDIYYAKRTGAGAASSEIWLSSDRSAACCLELFRIVQHKPAPVITPQPVKEEPVVIQPVVDTTHAEVLENVYYAYDKAQLLDGSERSLDKLVAMLNANKEMIIEIGGHTDSKGSEVYNERLSLARAQSCVNYIVSKGISPERIKAQGYGASKPIAPNNNPDGSDNPDGRKLNRRTEFRILKY</sequence>
<dbReference type="InterPro" id="IPR011659">
    <property type="entry name" value="WD40"/>
</dbReference>
<proteinExistence type="predicted"/>
<protein>
    <submittedName>
        <fullName evidence="7">Flagellar motor protein MotB</fullName>
    </submittedName>
</protein>
<dbReference type="InterPro" id="IPR011042">
    <property type="entry name" value="6-blade_b-propeller_TolB-like"/>
</dbReference>
<dbReference type="PROSITE" id="PS51123">
    <property type="entry name" value="OMPA_2"/>
    <property type="match status" value="1"/>
</dbReference>
<gene>
    <name evidence="7" type="ORF">ESB13_12465</name>
</gene>
<dbReference type="RefSeq" id="WP_129003749.1">
    <property type="nucleotide sequence ID" value="NZ_SDHZ01000002.1"/>
</dbReference>
<organism evidence="7 8">
    <name type="scientific">Filimonas effusa</name>
    <dbReference type="NCBI Taxonomy" id="2508721"/>
    <lineage>
        <taxon>Bacteria</taxon>
        <taxon>Pseudomonadati</taxon>
        <taxon>Bacteroidota</taxon>
        <taxon>Chitinophagia</taxon>
        <taxon>Chitinophagales</taxon>
        <taxon>Chitinophagaceae</taxon>
        <taxon>Filimonas</taxon>
    </lineage>
</organism>
<dbReference type="PANTHER" id="PTHR30329">
    <property type="entry name" value="STATOR ELEMENT OF FLAGELLAR MOTOR COMPLEX"/>
    <property type="match status" value="1"/>
</dbReference>
<keyword evidence="2 4" id="KW-0472">Membrane</keyword>
<comment type="subcellular location">
    <subcellularLocation>
        <location evidence="1">Cell outer membrane</location>
    </subcellularLocation>
</comment>
<dbReference type="Pfam" id="PF07676">
    <property type="entry name" value="PD40"/>
    <property type="match status" value="2"/>
</dbReference>
<dbReference type="InterPro" id="IPR011990">
    <property type="entry name" value="TPR-like_helical_dom_sf"/>
</dbReference>
<feature type="domain" description="OmpA-like" evidence="6">
    <location>
        <begin position="469"/>
        <end position="591"/>
    </location>
</feature>
<evidence type="ECO:0000256" key="5">
    <source>
        <dbReference type="SAM" id="MobiDB-lite"/>
    </source>
</evidence>
<name>A0A4Q1D3I2_9BACT</name>
<dbReference type="SUPFAM" id="SSF103088">
    <property type="entry name" value="OmpA-like"/>
    <property type="match status" value="1"/>
</dbReference>
<evidence type="ECO:0000256" key="1">
    <source>
        <dbReference type="ARBA" id="ARBA00004442"/>
    </source>
</evidence>
<dbReference type="OrthoDB" id="9782229at2"/>
<keyword evidence="7" id="KW-0966">Cell projection</keyword>
<dbReference type="Gene3D" id="2.120.10.30">
    <property type="entry name" value="TolB, C-terminal domain"/>
    <property type="match status" value="1"/>
</dbReference>
<feature type="compositionally biased region" description="Low complexity" evidence="5">
    <location>
        <begin position="565"/>
        <end position="574"/>
    </location>
</feature>
<dbReference type="Proteomes" id="UP000290545">
    <property type="component" value="Unassembled WGS sequence"/>
</dbReference>
<dbReference type="Gene3D" id="1.25.40.10">
    <property type="entry name" value="Tetratricopeptide repeat domain"/>
    <property type="match status" value="1"/>
</dbReference>
<dbReference type="GO" id="GO:0009279">
    <property type="term" value="C:cell outer membrane"/>
    <property type="evidence" value="ECO:0007669"/>
    <property type="project" value="UniProtKB-SubCell"/>
</dbReference>
<evidence type="ECO:0000313" key="8">
    <source>
        <dbReference type="Proteomes" id="UP000290545"/>
    </source>
</evidence>
<dbReference type="InterPro" id="IPR006664">
    <property type="entry name" value="OMP_bac"/>
</dbReference>
<dbReference type="CDD" id="cd07185">
    <property type="entry name" value="OmpA_C-like"/>
    <property type="match status" value="1"/>
</dbReference>
<dbReference type="Gene3D" id="3.30.1330.60">
    <property type="entry name" value="OmpA-like domain"/>
    <property type="match status" value="1"/>
</dbReference>